<gene>
    <name evidence="2" type="ORF">A4X13_0g5273</name>
</gene>
<dbReference type="EMBL" id="LWDF02000398">
    <property type="protein sequence ID" value="KAE8249273.1"/>
    <property type="molecule type" value="Genomic_DNA"/>
</dbReference>
<evidence type="ECO:0000256" key="1">
    <source>
        <dbReference type="SAM" id="MobiDB-lite"/>
    </source>
</evidence>
<dbReference type="AlphaFoldDB" id="A0A177T6Z9"/>
<feature type="compositionally biased region" description="Polar residues" evidence="1">
    <location>
        <begin position="1"/>
        <end position="10"/>
    </location>
</feature>
<name>A0A177T6Z9_9BASI</name>
<accession>A0A177T6Z9</accession>
<reference evidence="2" key="2">
    <citation type="journal article" date="2019" name="IMA Fungus">
        <title>Genome sequencing and comparison of five Tilletia species to identify candidate genes for the detection of regulated species infecting wheat.</title>
        <authorList>
            <person name="Nguyen H.D.T."/>
            <person name="Sultana T."/>
            <person name="Kesanakurti P."/>
            <person name="Hambleton S."/>
        </authorList>
    </citation>
    <scope>NUCLEOTIDE SEQUENCE</scope>
    <source>
        <strain evidence="2">DAOMC 236416</strain>
    </source>
</reference>
<evidence type="ECO:0000313" key="3">
    <source>
        <dbReference type="Proteomes" id="UP000077521"/>
    </source>
</evidence>
<evidence type="ECO:0000313" key="2">
    <source>
        <dbReference type="EMBL" id="KAE8249273.1"/>
    </source>
</evidence>
<sequence length="177" mass="19517">MVDSADTTFQAAVHDEHDQEECADQGADKGKKRARVEGRVTSSRSRAASEAPGPSTGVTVGGDLRISSHNHNHHFSLSVEEDPEQLADDIVKAALGLKKRTAELKRRRGGPDKTLKTSQAALENKVKMSAAKDKRIAELQKALESKDKEVEDFKTELVSKETLLTQLLEHLQKEHEQ</sequence>
<dbReference type="Gene3D" id="1.20.5.170">
    <property type="match status" value="1"/>
</dbReference>
<reference evidence="2" key="1">
    <citation type="submission" date="2016-04" db="EMBL/GenBank/DDBJ databases">
        <authorList>
            <person name="Nguyen H.D."/>
            <person name="Samba Siva P."/>
            <person name="Cullis J."/>
            <person name="Levesque C.A."/>
            <person name="Hambleton S."/>
        </authorList>
    </citation>
    <scope>NUCLEOTIDE SEQUENCE</scope>
    <source>
        <strain evidence="2">DAOMC 236416</strain>
    </source>
</reference>
<dbReference type="Proteomes" id="UP000077521">
    <property type="component" value="Unassembled WGS sequence"/>
</dbReference>
<proteinExistence type="predicted"/>
<keyword evidence="3" id="KW-1185">Reference proteome</keyword>
<comment type="caution">
    <text evidence="2">The sequence shown here is derived from an EMBL/GenBank/DDBJ whole genome shotgun (WGS) entry which is preliminary data.</text>
</comment>
<organism evidence="2 3">
    <name type="scientific">Tilletia indica</name>
    <dbReference type="NCBI Taxonomy" id="43049"/>
    <lineage>
        <taxon>Eukaryota</taxon>
        <taxon>Fungi</taxon>
        <taxon>Dikarya</taxon>
        <taxon>Basidiomycota</taxon>
        <taxon>Ustilaginomycotina</taxon>
        <taxon>Exobasidiomycetes</taxon>
        <taxon>Tilletiales</taxon>
        <taxon>Tilletiaceae</taxon>
        <taxon>Tilletia</taxon>
    </lineage>
</organism>
<feature type="region of interest" description="Disordered" evidence="1">
    <location>
        <begin position="1"/>
        <end position="59"/>
    </location>
</feature>
<protein>
    <submittedName>
        <fullName evidence="2">Uncharacterized protein</fullName>
    </submittedName>
</protein>